<evidence type="ECO:0000256" key="3">
    <source>
        <dbReference type="ARBA" id="ARBA00006922"/>
    </source>
</evidence>
<dbReference type="InterPro" id="IPR013734">
    <property type="entry name" value="TF_Nrm1/Whi5"/>
</dbReference>
<evidence type="ECO:0000256" key="1">
    <source>
        <dbReference type="ARBA" id="ARBA00004123"/>
    </source>
</evidence>
<keyword evidence="7" id="KW-0804">Transcription</keyword>
<keyword evidence="6" id="KW-0805">Transcription regulation</keyword>
<dbReference type="GO" id="GO:0005737">
    <property type="term" value="C:cytoplasm"/>
    <property type="evidence" value="ECO:0007669"/>
    <property type="project" value="UniProtKB-SubCell"/>
</dbReference>
<sequence>MDPSSPVKRRALAPLDANVNAISSPTKLHKHSKLGAAPQSPRKSSSSGSPVKSLNLKRSFAAAVVDIFDENVLVPKKKQCQEPASAAVASDAATTTIAAPVAVAAPATAPMREVALAPEATSPITTIPSASAAAPTPAPAPAQTEMEMDVDPDATETQSEQSDEQNQHSEQQQPEPEVVQGENELLPEQQQEGSRHETPRTRSASPADTSVVFDTSAVDTSQNTTILTEPDAEQARTLPPPRPRRLLTREEARQKARILRLKLGLANYKLQTGQENVPLDKLEVKPRPGQQQQETKTQAQTQTTERALPRVMVQPPSSRDGPPEKDAEEEVVEETETDEPAQSQESAEAEVATTQAPQAQEEKESRNVVGVLPRLEMDNLKAGNNEDEPTSAVSGGIVSSLLSLARGSSSSVSTSS</sequence>
<feature type="compositionally biased region" description="Acidic residues" evidence="9">
    <location>
        <begin position="326"/>
        <end position="339"/>
    </location>
</feature>
<evidence type="ECO:0000256" key="7">
    <source>
        <dbReference type="ARBA" id="ARBA00023163"/>
    </source>
</evidence>
<proteinExistence type="inferred from homology"/>
<dbReference type="Pfam" id="PF08528">
    <property type="entry name" value="Whi5"/>
    <property type="match status" value="1"/>
</dbReference>
<evidence type="ECO:0000256" key="4">
    <source>
        <dbReference type="ARBA" id="ARBA00022490"/>
    </source>
</evidence>
<evidence type="ECO:0000313" key="10">
    <source>
        <dbReference type="EMBL" id="KAG7050978.1"/>
    </source>
</evidence>
<dbReference type="GO" id="GO:0005634">
    <property type="term" value="C:nucleus"/>
    <property type="evidence" value="ECO:0007669"/>
    <property type="project" value="UniProtKB-SubCell"/>
</dbReference>
<comment type="subcellular location">
    <subcellularLocation>
        <location evidence="2">Cytoplasm</location>
    </subcellularLocation>
    <subcellularLocation>
        <location evidence="1">Nucleus</location>
    </subcellularLocation>
</comment>
<evidence type="ECO:0000256" key="8">
    <source>
        <dbReference type="ARBA" id="ARBA00023242"/>
    </source>
</evidence>
<dbReference type="Proteomes" id="UP000699042">
    <property type="component" value="Unassembled WGS sequence"/>
</dbReference>
<feature type="compositionally biased region" description="Low complexity" evidence="9">
    <location>
        <begin position="40"/>
        <end position="52"/>
    </location>
</feature>
<accession>A0A9P7R821</accession>
<evidence type="ECO:0000313" key="11">
    <source>
        <dbReference type="Proteomes" id="UP000699042"/>
    </source>
</evidence>
<keyword evidence="10" id="KW-0808">Transferase</keyword>
<feature type="region of interest" description="Disordered" evidence="9">
    <location>
        <begin position="268"/>
        <end position="373"/>
    </location>
</feature>
<feature type="compositionally biased region" description="Low complexity" evidence="9">
    <location>
        <begin position="290"/>
        <end position="304"/>
    </location>
</feature>
<evidence type="ECO:0000256" key="2">
    <source>
        <dbReference type="ARBA" id="ARBA00004496"/>
    </source>
</evidence>
<comment type="similarity">
    <text evidence="3">Belongs to the WHI5/NRM1 family.</text>
</comment>
<name>A0A9P7R821_9PEZI</name>
<feature type="compositionally biased region" description="Polar residues" evidence="9">
    <location>
        <begin position="217"/>
        <end position="227"/>
    </location>
</feature>
<keyword evidence="10" id="KW-0418">Kinase</keyword>
<feature type="compositionally biased region" description="Low complexity" evidence="9">
    <location>
        <begin position="340"/>
        <end position="356"/>
    </location>
</feature>
<gene>
    <name evidence="10" type="ORF">JMJ77_001608</name>
</gene>
<feature type="compositionally biased region" description="Low complexity" evidence="9">
    <location>
        <begin position="168"/>
        <end position="184"/>
    </location>
</feature>
<keyword evidence="4" id="KW-0963">Cytoplasm</keyword>
<keyword evidence="5" id="KW-0678">Repressor</keyword>
<dbReference type="OrthoDB" id="5345625at2759"/>
<keyword evidence="11" id="KW-1185">Reference proteome</keyword>
<comment type="caution">
    <text evidence="10">The sequence shown here is derived from an EMBL/GenBank/DDBJ whole genome shotgun (WGS) entry which is preliminary data.</text>
</comment>
<keyword evidence="8" id="KW-0539">Nucleus</keyword>
<feature type="compositionally biased region" description="Low complexity" evidence="9">
    <location>
        <begin position="120"/>
        <end position="135"/>
    </location>
</feature>
<reference evidence="10" key="1">
    <citation type="submission" date="2021-05" db="EMBL/GenBank/DDBJ databases">
        <title>Comparative genomics of three Colletotrichum scovillei strains and genetic complementation revealed genes involved fungal growth and virulence on chili pepper.</title>
        <authorList>
            <person name="Hsieh D.-K."/>
            <person name="Chuang S.-C."/>
            <person name="Chen C.-Y."/>
            <person name="Chao Y.-T."/>
            <person name="Lu M.-Y.J."/>
            <person name="Lee M.-H."/>
            <person name="Shih M.-C."/>
        </authorList>
    </citation>
    <scope>NUCLEOTIDE SEQUENCE</scope>
    <source>
        <strain evidence="10">Coll-153</strain>
    </source>
</reference>
<organism evidence="10 11">
    <name type="scientific">Colletotrichum scovillei</name>
    <dbReference type="NCBI Taxonomy" id="1209932"/>
    <lineage>
        <taxon>Eukaryota</taxon>
        <taxon>Fungi</taxon>
        <taxon>Dikarya</taxon>
        <taxon>Ascomycota</taxon>
        <taxon>Pezizomycotina</taxon>
        <taxon>Sordariomycetes</taxon>
        <taxon>Hypocreomycetidae</taxon>
        <taxon>Glomerellales</taxon>
        <taxon>Glomerellaceae</taxon>
        <taxon>Colletotrichum</taxon>
        <taxon>Colletotrichum acutatum species complex</taxon>
    </lineage>
</organism>
<feature type="region of interest" description="Disordered" evidence="9">
    <location>
        <begin position="120"/>
        <end position="251"/>
    </location>
</feature>
<evidence type="ECO:0000256" key="6">
    <source>
        <dbReference type="ARBA" id="ARBA00023015"/>
    </source>
</evidence>
<dbReference type="AlphaFoldDB" id="A0A9P7R821"/>
<evidence type="ECO:0000256" key="5">
    <source>
        <dbReference type="ARBA" id="ARBA00022491"/>
    </source>
</evidence>
<dbReference type="GO" id="GO:0016301">
    <property type="term" value="F:kinase activity"/>
    <property type="evidence" value="ECO:0007669"/>
    <property type="project" value="UniProtKB-KW"/>
</dbReference>
<dbReference type="EMBL" id="JAESDN010000004">
    <property type="protein sequence ID" value="KAG7050978.1"/>
    <property type="molecule type" value="Genomic_DNA"/>
</dbReference>
<protein>
    <submittedName>
        <fullName evidence="10">Cyclin-dependent kinase protein</fullName>
    </submittedName>
</protein>
<feature type="region of interest" description="Disordered" evidence="9">
    <location>
        <begin position="1"/>
        <end position="52"/>
    </location>
</feature>
<evidence type="ECO:0000256" key="9">
    <source>
        <dbReference type="SAM" id="MobiDB-lite"/>
    </source>
</evidence>